<proteinExistence type="predicted"/>
<sequence>MNTAIESRIVGYGDIADFFGKGNRLWFGDLIHPDNTVVFSGDTKSDFLKAVGEAIERGACSPDELGRFYVIPILDEFWWCGGEEGDIQLCSFDSEDEIASLF</sequence>
<protein>
    <submittedName>
        <fullName evidence="1">Uncharacterized protein</fullName>
    </submittedName>
</protein>
<gene>
    <name evidence="1" type="ORF">IMCC3088_317</name>
</gene>
<evidence type="ECO:0000313" key="2">
    <source>
        <dbReference type="Proteomes" id="UP000005615"/>
    </source>
</evidence>
<dbReference type="AlphaFoldDB" id="F3L5N7"/>
<evidence type="ECO:0000313" key="1">
    <source>
        <dbReference type="EMBL" id="EGG28362.1"/>
    </source>
</evidence>
<dbReference type="EMBL" id="AEIG01000120">
    <property type="protein sequence ID" value="EGG28362.1"/>
    <property type="molecule type" value="Genomic_DNA"/>
</dbReference>
<dbReference type="Proteomes" id="UP000005615">
    <property type="component" value="Unassembled WGS sequence"/>
</dbReference>
<reference evidence="1 2" key="1">
    <citation type="journal article" date="2011" name="J. Bacteriol.">
        <title>Genome sequence of strain IMCC3088, a proteorhodopsin-containing marine bacterium belonging to the OM60/NOR5 clade.</title>
        <authorList>
            <person name="Jang Y."/>
            <person name="Oh H.M."/>
            <person name="Kang I."/>
            <person name="Lee K."/>
            <person name="Yang S.J."/>
            <person name="Cho J.C."/>
        </authorList>
    </citation>
    <scope>NUCLEOTIDE SEQUENCE [LARGE SCALE GENOMIC DNA]</scope>
    <source>
        <strain evidence="1 2">IMCC3088</strain>
    </source>
</reference>
<comment type="caution">
    <text evidence="1">The sequence shown here is derived from an EMBL/GenBank/DDBJ whole genome shotgun (WGS) entry which is preliminary data.</text>
</comment>
<organism evidence="1 2">
    <name type="scientific">Aequoribacter fuscus</name>
    <dbReference type="NCBI Taxonomy" id="2518989"/>
    <lineage>
        <taxon>Bacteria</taxon>
        <taxon>Pseudomonadati</taxon>
        <taxon>Pseudomonadota</taxon>
        <taxon>Gammaproteobacteria</taxon>
        <taxon>Cellvibrionales</taxon>
        <taxon>Halieaceae</taxon>
        <taxon>Aequoribacter</taxon>
    </lineage>
</organism>
<accession>F3L5N7</accession>
<dbReference type="RefSeq" id="WP_009577174.1">
    <property type="nucleotide sequence ID" value="NZ_AEIG01000120.1"/>
</dbReference>
<name>F3L5N7_9GAMM</name>
<keyword evidence="2" id="KW-1185">Reference proteome</keyword>